<proteinExistence type="predicted"/>
<protein>
    <submittedName>
        <fullName evidence="3">GNAT family N-acetyltransferase</fullName>
    </submittedName>
</protein>
<keyword evidence="4" id="KW-1185">Reference proteome</keyword>
<name>A0ABP8WE94_9PSEU</name>
<dbReference type="Gene3D" id="3.40.630.30">
    <property type="match status" value="1"/>
</dbReference>
<evidence type="ECO:0000313" key="3">
    <source>
        <dbReference type="EMBL" id="GAA4686131.1"/>
    </source>
</evidence>
<dbReference type="PANTHER" id="PTHR31435">
    <property type="entry name" value="PROTEIN NATD1"/>
    <property type="match status" value="1"/>
</dbReference>
<dbReference type="RefSeq" id="WP_345380216.1">
    <property type="nucleotide sequence ID" value="NZ_BAABIC010000006.1"/>
</dbReference>
<reference evidence="4" key="1">
    <citation type="journal article" date="2019" name="Int. J. Syst. Evol. Microbiol.">
        <title>The Global Catalogue of Microorganisms (GCM) 10K type strain sequencing project: providing services to taxonomists for standard genome sequencing and annotation.</title>
        <authorList>
            <consortium name="The Broad Institute Genomics Platform"/>
            <consortium name="The Broad Institute Genome Sequencing Center for Infectious Disease"/>
            <person name="Wu L."/>
            <person name="Ma J."/>
        </authorList>
    </citation>
    <scope>NUCLEOTIDE SEQUENCE [LARGE SCALE GENOMIC DNA]</scope>
    <source>
        <strain evidence="4">JCM 18055</strain>
    </source>
</reference>
<dbReference type="Pfam" id="PF14542">
    <property type="entry name" value="Acetyltransf_CG"/>
    <property type="match status" value="1"/>
</dbReference>
<feature type="domain" description="N-acetyltransferase" evidence="1">
    <location>
        <begin position="1"/>
        <end position="98"/>
    </location>
</feature>
<gene>
    <name evidence="3" type="ORF">GCM10023215_21900</name>
</gene>
<evidence type="ECO:0000259" key="2">
    <source>
        <dbReference type="PROSITE" id="PS51729"/>
    </source>
</evidence>
<dbReference type="InterPro" id="IPR000182">
    <property type="entry name" value="GNAT_dom"/>
</dbReference>
<feature type="domain" description="N-acetyltransferase" evidence="2">
    <location>
        <begin position="7"/>
        <end position="93"/>
    </location>
</feature>
<dbReference type="PANTHER" id="PTHR31435:SF10">
    <property type="entry name" value="BSR4717 PROTEIN"/>
    <property type="match status" value="1"/>
</dbReference>
<dbReference type="PROSITE" id="PS51729">
    <property type="entry name" value="GNAT_YJDJ"/>
    <property type="match status" value="1"/>
</dbReference>
<dbReference type="PROSITE" id="PS51186">
    <property type="entry name" value="GNAT"/>
    <property type="match status" value="1"/>
</dbReference>
<evidence type="ECO:0000313" key="4">
    <source>
        <dbReference type="Proteomes" id="UP001500325"/>
    </source>
</evidence>
<dbReference type="InterPro" id="IPR045057">
    <property type="entry name" value="Gcn5-rel_NAT"/>
</dbReference>
<dbReference type="SUPFAM" id="SSF55729">
    <property type="entry name" value="Acyl-CoA N-acyltransferases (Nat)"/>
    <property type="match status" value="1"/>
</dbReference>
<evidence type="ECO:0000259" key="1">
    <source>
        <dbReference type="PROSITE" id="PS51186"/>
    </source>
</evidence>
<sequence>MTEPMVLDVAEWSRFEIHVDGRLAGFANYRAEPGRITFTHTEVDSMYEGQGLGGKLARFALDDARKRGLAVYPDCPFVRGWIEKHPDYVDLVPAEARPRYGLRESVGGGS</sequence>
<comment type="caution">
    <text evidence="3">The sequence shown here is derived from an EMBL/GenBank/DDBJ whole genome shotgun (WGS) entry which is preliminary data.</text>
</comment>
<dbReference type="CDD" id="cd04301">
    <property type="entry name" value="NAT_SF"/>
    <property type="match status" value="1"/>
</dbReference>
<accession>A0ABP8WE94</accession>
<dbReference type="Proteomes" id="UP001500325">
    <property type="component" value="Unassembled WGS sequence"/>
</dbReference>
<dbReference type="InterPro" id="IPR031165">
    <property type="entry name" value="GNAT_YJDJ"/>
</dbReference>
<dbReference type="EMBL" id="BAABIC010000006">
    <property type="protein sequence ID" value="GAA4686131.1"/>
    <property type="molecule type" value="Genomic_DNA"/>
</dbReference>
<organism evidence="3 4">
    <name type="scientific">Pseudonocardia yuanmonensis</name>
    <dbReference type="NCBI Taxonomy" id="1095914"/>
    <lineage>
        <taxon>Bacteria</taxon>
        <taxon>Bacillati</taxon>
        <taxon>Actinomycetota</taxon>
        <taxon>Actinomycetes</taxon>
        <taxon>Pseudonocardiales</taxon>
        <taxon>Pseudonocardiaceae</taxon>
        <taxon>Pseudonocardia</taxon>
    </lineage>
</organism>
<dbReference type="InterPro" id="IPR016181">
    <property type="entry name" value="Acyl_CoA_acyltransferase"/>
</dbReference>